<organism evidence="2 3">
    <name type="scientific">Galendromus occidentalis</name>
    <name type="common">western predatory mite</name>
    <dbReference type="NCBI Taxonomy" id="34638"/>
    <lineage>
        <taxon>Eukaryota</taxon>
        <taxon>Metazoa</taxon>
        <taxon>Ecdysozoa</taxon>
        <taxon>Arthropoda</taxon>
        <taxon>Chelicerata</taxon>
        <taxon>Arachnida</taxon>
        <taxon>Acari</taxon>
        <taxon>Parasitiformes</taxon>
        <taxon>Mesostigmata</taxon>
        <taxon>Gamasina</taxon>
        <taxon>Phytoseioidea</taxon>
        <taxon>Phytoseiidae</taxon>
        <taxon>Typhlodrominae</taxon>
        <taxon>Galendromus</taxon>
    </lineage>
</organism>
<keyword evidence="3" id="KW-0689">Ribosomal protein</keyword>
<dbReference type="InterPro" id="IPR039848">
    <property type="entry name" value="Ribosomal_mS35_mt"/>
</dbReference>
<keyword evidence="3" id="KW-0687">Ribonucleoprotein</keyword>
<dbReference type="GeneID" id="100897891"/>
<gene>
    <name evidence="3" type="primary">LOC100897891</name>
</gene>
<accession>A0AAJ6VY62</accession>
<dbReference type="KEGG" id="goe:100897891"/>
<dbReference type="RefSeq" id="XP_003743774.1">
    <property type="nucleotide sequence ID" value="XM_003743726.1"/>
</dbReference>
<evidence type="ECO:0000313" key="3">
    <source>
        <dbReference type="RefSeq" id="XP_003743774.1"/>
    </source>
</evidence>
<dbReference type="AlphaFoldDB" id="A0AAJ6VY62"/>
<dbReference type="GO" id="GO:0032543">
    <property type="term" value="P:mitochondrial translation"/>
    <property type="evidence" value="ECO:0007669"/>
    <property type="project" value="InterPro"/>
</dbReference>
<name>A0AAJ6VY62_9ACAR</name>
<dbReference type="InterPro" id="IPR019349">
    <property type="entry name" value="Ribosomal_mS35_mit"/>
</dbReference>
<protein>
    <submittedName>
        <fullName evidence="3">28S ribosomal protein S35, mitochondrial</fullName>
    </submittedName>
</protein>
<keyword evidence="2" id="KW-1185">Reference proteome</keyword>
<feature type="domain" description="Small ribosomal subunit protein mS35 mitochondrial conserved" evidence="1">
    <location>
        <begin position="165"/>
        <end position="229"/>
    </location>
</feature>
<sequence length="321" mass="37342">MALLLRRSLFPQRFALCRVLSTDAPAMDEEFRTIDLYQRNTEERKMTRTNRTRQIRQKRADRMPVDQHWPSVWPVAASFKPSVVPLPVRQGVARKTSPPVAKEGNLELMKIPNFLHLTPPAIEAHCEALKKFCTKWPEALTDRRSKNWLTITTSDYLNAGPSIRDERARIVTLKLRLKALELDKHSREKLITILGERYNAKKDELVIVTDRCPLRRQNLEYSLFALTAAYHESWITEEWELTDRQEADMFEFTWEDSRSEKYAKEYASQAKNVSEKVIEEYGGALKQLKDQGDNIYNLDAYKKAVLALMNLKTPQSQTTVQ</sequence>
<evidence type="ECO:0000259" key="1">
    <source>
        <dbReference type="Pfam" id="PF10213"/>
    </source>
</evidence>
<dbReference type="CTD" id="60488"/>
<dbReference type="GO" id="GO:0003735">
    <property type="term" value="F:structural constituent of ribosome"/>
    <property type="evidence" value="ECO:0007669"/>
    <property type="project" value="InterPro"/>
</dbReference>
<evidence type="ECO:0000313" key="2">
    <source>
        <dbReference type="Proteomes" id="UP000694867"/>
    </source>
</evidence>
<proteinExistence type="predicted"/>
<dbReference type="PANTHER" id="PTHR13490">
    <property type="entry name" value="MITOCHONDRIAL 28S RIBOSOMAL PROTEIN S28"/>
    <property type="match status" value="1"/>
</dbReference>
<dbReference type="Proteomes" id="UP000694867">
    <property type="component" value="Unplaced"/>
</dbReference>
<reference evidence="3" key="1">
    <citation type="submission" date="2025-08" db="UniProtKB">
        <authorList>
            <consortium name="RefSeq"/>
        </authorList>
    </citation>
    <scope>IDENTIFICATION</scope>
</reference>
<dbReference type="GO" id="GO:0005763">
    <property type="term" value="C:mitochondrial small ribosomal subunit"/>
    <property type="evidence" value="ECO:0007669"/>
    <property type="project" value="TreeGrafter"/>
</dbReference>
<dbReference type="PANTHER" id="PTHR13490:SF0">
    <property type="entry name" value="SMALL RIBOSOMAL SUBUNIT PROTEIN MS35"/>
    <property type="match status" value="1"/>
</dbReference>
<dbReference type="Pfam" id="PF10213">
    <property type="entry name" value="MRP-S28"/>
    <property type="match status" value="1"/>
</dbReference>